<dbReference type="Gene3D" id="3.40.50.1460">
    <property type="match status" value="1"/>
</dbReference>
<organism evidence="2 3">
    <name type="scientific">Agromyces protaetiae</name>
    <dbReference type="NCBI Taxonomy" id="2509455"/>
    <lineage>
        <taxon>Bacteria</taxon>
        <taxon>Bacillati</taxon>
        <taxon>Actinomycetota</taxon>
        <taxon>Actinomycetes</taxon>
        <taxon>Micrococcales</taxon>
        <taxon>Microbacteriaceae</taxon>
        <taxon>Agromyces</taxon>
    </lineage>
</organism>
<reference evidence="2 3" key="1">
    <citation type="submission" date="2019-01" db="EMBL/GenBank/DDBJ databases">
        <title>Genome sequencing of strain FW100M-8.</title>
        <authorList>
            <person name="Heo J."/>
            <person name="Kim S.-J."/>
            <person name="Kim J.-S."/>
            <person name="Hong S.-B."/>
            <person name="Kwon S.-W."/>
        </authorList>
    </citation>
    <scope>NUCLEOTIDE SEQUENCE [LARGE SCALE GENOMIC DNA]</scope>
    <source>
        <strain evidence="2 3">FW100M-8</strain>
    </source>
</reference>
<proteinExistence type="predicted"/>
<sequence length="635" mass="69830">MSASVGTRTPSAVRRRVSVERIARATDRLNKDHLLVANLRAVIEDLGRTRLVSVGAEQGLVDSLTAILARADLLVEQIASPSADRAQLVDALELELAAPRWEAARQSLVDLEAKRAAANDYITQLDQERATRRLPLNRFRAAVARATEFGLQIDEAEIRIATEGVRMMLASDADVLSGRWDTVAVALGRLTTLLQGVGLDNPKSFEDRTKAIEGRADEAAMIDERQDRRVELILISEAQVEKDVSYAVLVRRPRYARVQETNLHQHVKIYASDQALFRQTIDDIAAGAVRNIRSAADPPTRRAEPVLGPAAAVDGPEDIAGIPLEDIAKLPPDRRLELVGRRMYALLIPDAMQRLIAETDGFPLTITSNNPELPWELLHDGEEYLCLDRMFSRLPAGQTFPRRSRDTQRESTTSLRVLLIDSAPDDELPQAREEIAEIEQLFAVLRASIAQITVVRGEEITAERLTNEFGMPGGYDIIHYAGHAGYDRNNLDPSYLLLPGGDKFYAERVRRLLEGNPIVFLNACESSRAPSQGDVGTSGTVALAQGLASAFVYGGARACVGSLWPVFDDTARMFASEFYRSLIGEGRRVGEALRSARLKSKEAQSDRITWASYALYGDPAFKLKGGIGPSITTTT</sequence>
<accession>A0A4P6F923</accession>
<dbReference type="KEGG" id="agf:ET445_00735"/>
<dbReference type="RefSeq" id="WP_129187929.1">
    <property type="nucleotide sequence ID" value="NZ_CP035491.1"/>
</dbReference>
<dbReference type="EMBL" id="CP035491">
    <property type="protein sequence ID" value="QAY72075.1"/>
    <property type="molecule type" value="Genomic_DNA"/>
</dbReference>
<name>A0A4P6F923_9MICO</name>
<keyword evidence="3" id="KW-1185">Reference proteome</keyword>
<dbReference type="OrthoDB" id="8773014at2"/>
<evidence type="ECO:0000313" key="3">
    <source>
        <dbReference type="Proteomes" id="UP000291259"/>
    </source>
</evidence>
<dbReference type="AlphaFoldDB" id="A0A4P6F923"/>
<dbReference type="InterPro" id="IPR024983">
    <property type="entry name" value="CHAT_dom"/>
</dbReference>
<evidence type="ECO:0000313" key="2">
    <source>
        <dbReference type="EMBL" id="QAY72075.1"/>
    </source>
</evidence>
<dbReference type="Pfam" id="PF12770">
    <property type="entry name" value="CHAT"/>
    <property type="match status" value="1"/>
</dbReference>
<gene>
    <name evidence="2" type="ORF">ET445_00735</name>
</gene>
<feature type="domain" description="CHAT" evidence="1">
    <location>
        <begin position="340"/>
        <end position="618"/>
    </location>
</feature>
<evidence type="ECO:0000259" key="1">
    <source>
        <dbReference type="Pfam" id="PF12770"/>
    </source>
</evidence>
<dbReference type="Proteomes" id="UP000291259">
    <property type="component" value="Chromosome"/>
</dbReference>
<protein>
    <submittedName>
        <fullName evidence="2">CHAT domain-containing protein</fullName>
    </submittedName>
</protein>